<evidence type="ECO:0000256" key="1">
    <source>
        <dbReference type="SAM" id="Phobius"/>
    </source>
</evidence>
<dbReference type="NCBIfam" id="NF046119">
    <property type="entry name" value="memb_SCO4225"/>
    <property type="match status" value="1"/>
</dbReference>
<accession>A0A8J3Y6I7</accession>
<dbReference type="Proteomes" id="UP000652013">
    <property type="component" value="Unassembled WGS sequence"/>
</dbReference>
<comment type="caution">
    <text evidence="2">The sequence shown here is derived from an EMBL/GenBank/DDBJ whole genome shotgun (WGS) entry which is preliminary data.</text>
</comment>
<evidence type="ECO:0000313" key="3">
    <source>
        <dbReference type="Proteomes" id="UP000652013"/>
    </source>
</evidence>
<dbReference type="EMBL" id="BOOY01000014">
    <property type="protein sequence ID" value="GIJ02703.1"/>
    <property type="molecule type" value="Genomic_DNA"/>
</dbReference>
<name>A0A8J3Y6I7_9ACTN</name>
<feature type="transmembrane region" description="Helical" evidence="1">
    <location>
        <begin position="20"/>
        <end position="36"/>
    </location>
</feature>
<evidence type="ECO:0000313" key="2">
    <source>
        <dbReference type="EMBL" id="GIJ02703.1"/>
    </source>
</evidence>
<feature type="transmembrane region" description="Helical" evidence="1">
    <location>
        <begin position="48"/>
        <end position="69"/>
    </location>
</feature>
<dbReference type="InterPro" id="IPR057702">
    <property type="entry name" value="DUF7942"/>
</dbReference>
<gene>
    <name evidence="2" type="ORF">Sya03_20550</name>
</gene>
<sequence length="110" mass="11502">MTALRRTAALAVGNWLSRTYLIGVALVVLWVVWLSATGDGSGDANLAGVWPILVTLPGSYLGVALTVAADGAGAMPFLVVGLTFGALLNAVVLGMMARTVREYRARRRTA</sequence>
<keyword evidence="1" id="KW-0472">Membrane</keyword>
<keyword evidence="1" id="KW-1133">Transmembrane helix</keyword>
<protein>
    <submittedName>
        <fullName evidence="2">Uncharacterized protein</fullName>
    </submittedName>
</protein>
<keyword evidence="3" id="KW-1185">Reference proteome</keyword>
<proteinExistence type="predicted"/>
<feature type="transmembrane region" description="Helical" evidence="1">
    <location>
        <begin position="75"/>
        <end position="97"/>
    </location>
</feature>
<dbReference type="AlphaFoldDB" id="A0A8J3Y6I7"/>
<organism evidence="2 3">
    <name type="scientific">Spirilliplanes yamanashiensis</name>
    <dbReference type="NCBI Taxonomy" id="42233"/>
    <lineage>
        <taxon>Bacteria</taxon>
        <taxon>Bacillati</taxon>
        <taxon>Actinomycetota</taxon>
        <taxon>Actinomycetes</taxon>
        <taxon>Micromonosporales</taxon>
        <taxon>Micromonosporaceae</taxon>
        <taxon>Spirilliplanes</taxon>
    </lineage>
</organism>
<dbReference type="Pfam" id="PF25637">
    <property type="entry name" value="DUF7942"/>
    <property type="match status" value="1"/>
</dbReference>
<keyword evidence="1" id="KW-0812">Transmembrane</keyword>
<dbReference type="RefSeq" id="WP_203937998.1">
    <property type="nucleotide sequence ID" value="NZ_BAAAGJ010000009.1"/>
</dbReference>
<reference evidence="2" key="1">
    <citation type="submission" date="2021-01" db="EMBL/GenBank/DDBJ databases">
        <title>Whole genome shotgun sequence of Spirilliplanes yamanashiensis NBRC 15828.</title>
        <authorList>
            <person name="Komaki H."/>
            <person name="Tamura T."/>
        </authorList>
    </citation>
    <scope>NUCLEOTIDE SEQUENCE</scope>
    <source>
        <strain evidence="2">NBRC 15828</strain>
    </source>
</reference>